<dbReference type="PANTHER" id="PTHR39966">
    <property type="entry name" value="BLL2471 PROTEIN-RELATED"/>
    <property type="match status" value="1"/>
</dbReference>
<feature type="domain" description="Hemerythrin-like" evidence="1">
    <location>
        <begin position="91"/>
        <end position="227"/>
    </location>
</feature>
<dbReference type="Pfam" id="PF04282">
    <property type="entry name" value="DUF438"/>
    <property type="match status" value="1"/>
</dbReference>
<dbReference type="Proteomes" id="UP000198964">
    <property type="component" value="Unassembled WGS sequence"/>
</dbReference>
<name>A0A1I2EII2_9BACT</name>
<organism evidence="3 4">
    <name type="scientific">Sunxiuqinia elliptica</name>
    <dbReference type="NCBI Taxonomy" id="655355"/>
    <lineage>
        <taxon>Bacteria</taxon>
        <taxon>Pseudomonadati</taxon>
        <taxon>Bacteroidota</taxon>
        <taxon>Bacteroidia</taxon>
        <taxon>Marinilabiliales</taxon>
        <taxon>Prolixibacteraceae</taxon>
        <taxon>Sunxiuqinia</taxon>
    </lineage>
</organism>
<protein>
    <recommendedName>
        <fullName evidence="5">PAC domain-containing protein</fullName>
    </recommendedName>
</protein>
<dbReference type="Pfam" id="PF01814">
    <property type="entry name" value="Hemerythrin"/>
    <property type="match status" value="1"/>
</dbReference>
<proteinExistence type="predicted"/>
<feature type="domain" description="DUF438" evidence="2">
    <location>
        <begin position="15"/>
        <end position="80"/>
    </location>
</feature>
<dbReference type="RefSeq" id="WP_093918792.1">
    <property type="nucleotide sequence ID" value="NZ_FONW01000002.1"/>
</dbReference>
<dbReference type="InterPro" id="IPR012312">
    <property type="entry name" value="Hemerythrin-like"/>
</dbReference>
<accession>A0A1I2EII2</accession>
<dbReference type="PANTHER" id="PTHR39966:SF3">
    <property type="entry name" value="DUF438 DOMAIN-CONTAINING PROTEIN"/>
    <property type="match status" value="1"/>
</dbReference>
<dbReference type="Pfam" id="PF13596">
    <property type="entry name" value="PAS_10"/>
    <property type="match status" value="1"/>
</dbReference>
<dbReference type="Gene3D" id="1.20.120.520">
    <property type="entry name" value="nmb1532 protein domain like"/>
    <property type="match status" value="1"/>
</dbReference>
<evidence type="ECO:0000313" key="3">
    <source>
        <dbReference type="EMBL" id="SFE92559.1"/>
    </source>
</evidence>
<dbReference type="SUPFAM" id="SSF55785">
    <property type="entry name" value="PYP-like sensor domain (PAS domain)"/>
    <property type="match status" value="1"/>
</dbReference>
<dbReference type="STRING" id="655355.SAMN05216283_102109"/>
<reference evidence="3 4" key="1">
    <citation type="submission" date="2016-10" db="EMBL/GenBank/DDBJ databases">
        <authorList>
            <person name="de Groot N.N."/>
        </authorList>
    </citation>
    <scope>NUCLEOTIDE SEQUENCE [LARGE SCALE GENOMIC DNA]</scope>
    <source>
        <strain evidence="3 4">CGMCC 1.9156</strain>
    </source>
</reference>
<dbReference type="Gene3D" id="3.30.450.20">
    <property type="entry name" value="PAS domain"/>
    <property type="match status" value="1"/>
</dbReference>
<evidence type="ECO:0000313" key="4">
    <source>
        <dbReference type="Proteomes" id="UP000198964"/>
    </source>
</evidence>
<dbReference type="AlphaFoldDB" id="A0A1I2EII2"/>
<gene>
    <name evidence="3" type="ORF">SAMN05216283_102109</name>
</gene>
<dbReference type="GO" id="GO:0005886">
    <property type="term" value="C:plasma membrane"/>
    <property type="evidence" value="ECO:0007669"/>
    <property type="project" value="TreeGrafter"/>
</dbReference>
<dbReference type="InterPro" id="IPR035965">
    <property type="entry name" value="PAS-like_dom_sf"/>
</dbReference>
<dbReference type="InterPro" id="IPR007380">
    <property type="entry name" value="DUF438"/>
</dbReference>
<sequence length="420" mass="48259">MSELINNSRYRKERLKELILKLHEGESAATVRAELVATLKHIPYGEVVEVEQELIQEGLPEQEVLKLCDVHGEVLEGHIDLSAAQEIPDGHPVDVFIQENKELLAVCVQATEWLNRLDEVADASFDEYRIQLLAYFNMLMDVDKHYQRKEYLVFPYLEKNEITGPPKVMWGKHDEIRGQLKGCIDLLRMPELTKADLSDALDLLFLPVLKALTDMVQKEEEILFPMCMDVLTTEDWWNIHKQTLEIGFTLYDPQEEWIPEGIELADDAGSAGSLMTDGTIQLPSGSFSAKEIMTILNTISADMTFVDKNDKVKYFTQGKHRIFTRSRSIINRDVRLCHPPGSVHIIEKILEDFKSGKASHAPFWIQMKGKFIHIEYHALRDEKGEYLGTLEVSQDLTHLRELEGEQRILSYTDQNKEAHE</sequence>
<evidence type="ECO:0000259" key="1">
    <source>
        <dbReference type="Pfam" id="PF01814"/>
    </source>
</evidence>
<evidence type="ECO:0000259" key="2">
    <source>
        <dbReference type="Pfam" id="PF04282"/>
    </source>
</evidence>
<dbReference type="EMBL" id="FONW01000002">
    <property type="protein sequence ID" value="SFE92559.1"/>
    <property type="molecule type" value="Genomic_DNA"/>
</dbReference>
<evidence type="ECO:0008006" key="5">
    <source>
        <dbReference type="Google" id="ProtNLM"/>
    </source>
</evidence>
<keyword evidence="4" id="KW-1185">Reference proteome</keyword>